<gene>
    <name evidence="2" type="ORF">ETD86_15490</name>
</gene>
<dbReference type="EMBL" id="VCKY01000043">
    <property type="protein sequence ID" value="TMR21428.1"/>
    <property type="molecule type" value="Genomic_DNA"/>
</dbReference>
<evidence type="ECO:0000313" key="2">
    <source>
        <dbReference type="EMBL" id="TMR21428.1"/>
    </source>
</evidence>
<feature type="region of interest" description="Disordered" evidence="1">
    <location>
        <begin position="1"/>
        <end position="41"/>
    </location>
</feature>
<organism evidence="2 3">
    <name type="scientific">Nonomuraea turkmeniaca</name>
    <dbReference type="NCBI Taxonomy" id="103838"/>
    <lineage>
        <taxon>Bacteria</taxon>
        <taxon>Bacillati</taxon>
        <taxon>Actinomycetota</taxon>
        <taxon>Actinomycetes</taxon>
        <taxon>Streptosporangiales</taxon>
        <taxon>Streptosporangiaceae</taxon>
        <taxon>Nonomuraea</taxon>
    </lineage>
</organism>
<dbReference type="Proteomes" id="UP000309128">
    <property type="component" value="Unassembled WGS sequence"/>
</dbReference>
<dbReference type="RefSeq" id="WP_138666845.1">
    <property type="nucleotide sequence ID" value="NZ_VCKY01000043.1"/>
</dbReference>
<proteinExistence type="predicted"/>
<protein>
    <submittedName>
        <fullName evidence="2">Uncharacterized protein</fullName>
    </submittedName>
</protein>
<keyword evidence="3" id="KW-1185">Reference proteome</keyword>
<evidence type="ECO:0000256" key="1">
    <source>
        <dbReference type="SAM" id="MobiDB-lite"/>
    </source>
</evidence>
<feature type="compositionally biased region" description="Low complexity" evidence="1">
    <location>
        <begin position="1"/>
        <end position="14"/>
    </location>
</feature>
<reference evidence="2 3" key="1">
    <citation type="submission" date="2019-05" db="EMBL/GenBank/DDBJ databases">
        <title>Draft genome sequence of Nonomuraea turkmeniaca DSM 43926.</title>
        <authorList>
            <person name="Saricaoglu S."/>
            <person name="Isik K."/>
        </authorList>
    </citation>
    <scope>NUCLEOTIDE SEQUENCE [LARGE SCALE GENOMIC DNA]</scope>
    <source>
        <strain evidence="2 3">DSM 43926</strain>
    </source>
</reference>
<dbReference type="AlphaFoldDB" id="A0A5S4FL26"/>
<name>A0A5S4FL26_9ACTN</name>
<evidence type="ECO:0000313" key="3">
    <source>
        <dbReference type="Proteomes" id="UP000309128"/>
    </source>
</evidence>
<sequence>MAARAALPATPTARGHSLVRSSAPPTKPRIPTEVSKTSTEPYATTVWTASNHHDRRVTKATCTPNVTSARGDPATT</sequence>
<comment type="caution">
    <text evidence="2">The sequence shown here is derived from an EMBL/GenBank/DDBJ whole genome shotgun (WGS) entry which is preliminary data.</text>
</comment>
<accession>A0A5S4FL26</accession>